<dbReference type="PANTHER" id="PTHR10622:SF10">
    <property type="entry name" value="HET DOMAIN-CONTAINING PROTEIN"/>
    <property type="match status" value="1"/>
</dbReference>
<organism evidence="2 3">
    <name type="scientific">Tetrapyrgos nigripes</name>
    <dbReference type="NCBI Taxonomy" id="182062"/>
    <lineage>
        <taxon>Eukaryota</taxon>
        <taxon>Fungi</taxon>
        <taxon>Dikarya</taxon>
        <taxon>Basidiomycota</taxon>
        <taxon>Agaricomycotina</taxon>
        <taxon>Agaricomycetes</taxon>
        <taxon>Agaricomycetidae</taxon>
        <taxon>Agaricales</taxon>
        <taxon>Marasmiineae</taxon>
        <taxon>Marasmiaceae</taxon>
        <taxon>Tetrapyrgos</taxon>
    </lineage>
</organism>
<comment type="caution">
    <text evidence="2">The sequence shown here is derived from an EMBL/GenBank/DDBJ whole genome shotgun (WGS) entry which is preliminary data.</text>
</comment>
<reference evidence="2 3" key="1">
    <citation type="journal article" date="2020" name="ISME J.">
        <title>Uncovering the hidden diversity of litter-decomposition mechanisms in mushroom-forming fungi.</title>
        <authorList>
            <person name="Floudas D."/>
            <person name="Bentzer J."/>
            <person name="Ahren D."/>
            <person name="Johansson T."/>
            <person name="Persson P."/>
            <person name="Tunlid A."/>
        </authorList>
    </citation>
    <scope>NUCLEOTIDE SEQUENCE [LARGE SCALE GENOMIC DNA]</scope>
    <source>
        <strain evidence="2 3">CBS 291.85</strain>
    </source>
</reference>
<proteinExistence type="predicted"/>
<dbReference type="Proteomes" id="UP000559256">
    <property type="component" value="Unassembled WGS sequence"/>
</dbReference>
<keyword evidence="3" id="KW-1185">Reference proteome</keyword>
<name>A0A8H5FLV3_9AGAR</name>
<dbReference type="InterPro" id="IPR010730">
    <property type="entry name" value="HET"/>
</dbReference>
<feature type="domain" description="Heterokaryon incompatibility" evidence="1">
    <location>
        <begin position="21"/>
        <end position="111"/>
    </location>
</feature>
<evidence type="ECO:0000313" key="2">
    <source>
        <dbReference type="EMBL" id="KAF5341397.1"/>
    </source>
</evidence>
<evidence type="ECO:0000313" key="3">
    <source>
        <dbReference type="Proteomes" id="UP000559256"/>
    </source>
</evidence>
<accession>A0A8H5FLV3</accession>
<dbReference type="EMBL" id="JAACJM010000165">
    <property type="protein sequence ID" value="KAF5341397.1"/>
    <property type="molecule type" value="Genomic_DNA"/>
</dbReference>
<evidence type="ECO:0000259" key="1">
    <source>
        <dbReference type="Pfam" id="PF06985"/>
    </source>
</evidence>
<gene>
    <name evidence="2" type="ORF">D9758_012251</name>
</gene>
<sequence>MRLLNTETLQMKEFLASIPPYAILSHTWDKEEVTFRDMQDLDIAKSKAGFAKVKGACMRARRYNFDWIWIDSCCINKESSAELSEAINSMYQYYEDAEVCYVYLYDVSAKHHPREHRSSFRKSKWFRRGWTLQELLAPSYVVFFDKQWMKLGTRWSLRDVVSATTSIPIRVFEGHDINGCSVAQRMSWAAYRETTRPEDQAYCLLGIFGVSMPPIYGEGGAKAFMRLQQEIIKISDDRSIFAWISSFEDDEPRGLLARSPLEFRMSGEVLASESDIGVRTESYSFGNNKLRIHLPIAPTNFSDDIFIASLHCQSERGGSYICVYLQRTNGHQYIRYHATELALIPSRPAVEHMQELTVKEAPSSRRIHPRGSSRDAVTFHIKTLPSARKFGVTPAFEESNDLWVIRDRPIAAQDGVTMTITLSCWVLPKLSLEYIFQTTQETFSIEMHHNSYYKTISTVTTSSTSMDGPVSGVDSLLIPLGSGGFLSVACEILGDRSEKILEIDYIPTGDHKDALQEKSGFLPLHSGFMVPSDEVFTLQTVFPPDSFRKELEGQIYVSMADADPSNMFCVLTYTHSHLAWFSYTGPCVVYVALGYQGSSAWTDVIVRRDQNGDSTDEDEIWNSYLNSGSRALKRLNCQTSAAASVLDEESAKDSKYNVTVEVKKRKALGLGSHMLSLDYIWNGGLTQTQHSIRQAEFVLE</sequence>
<dbReference type="Pfam" id="PF06985">
    <property type="entry name" value="HET"/>
    <property type="match status" value="1"/>
</dbReference>
<dbReference type="AlphaFoldDB" id="A0A8H5FLV3"/>
<dbReference type="PANTHER" id="PTHR10622">
    <property type="entry name" value="HET DOMAIN-CONTAINING PROTEIN"/>
    <property type="match status" value="1"/>
</dbReference>
<protein>
    <recommendedName>
        <fullName evidence="1">Heterokaryon incompatibility domain-containing protein</fullName>
    </recommendedName>
</protein>